<protein>
    <submittedName>
        <fullName evidence="1">Sel1 repeat family protein</fullName>
    </submittedName>
</protein>
<dbReference type="PANTHER" id="PTHR11102">
    <property type="entry name" value="SEL-1-LIKE PROTEIN"/>
    <property type="match status" value="1"/>
</dbReference>
<dbReference type="RefSeq" id="WP_069666361.1">
    <property type="nucleotide sequence ID" value="NZ_JAPFIM010000026.1"/>
</dbReference>
<evidence type="ECO:0000313" key="3">
    <source>
        <dbReference type="Proteomes" id="UP000094761"/>
    </source>
</evidence>
<keyword evidence="4" id="KW-1185">Reference proteome</keyword>
<proteinExistence type="predicted"/>
<dbReference type="Pfam" id="PF08238">
    <property type="entry name" value="Sel1"/>
    <property type="match status" value="3"/>
</dbReference>
<dbReference type="SUPFAM" id="SSF81901">
    <property type="entry name" value="HCP-like"/>
    <property type="match status" value="1"/>
</dbReference>
<reference evidence="2 3" key="1">
    <citation type="submission" date="2016-03" db="EMBL/GenBank/DDBJ databases">
        <title>Draft genome sequence of the Vibrio tubiashii subs. europaeus.</title>
        <authorList>
            <person name="Spinard E."/>
            <person name="Dubert J."/>
            <person name="Nelson D.R."/>
            <person name="Barja J.L."/>
        </authorList>
    </citation>
    <scope>NUCLEOTIDE SEQUENCE [LARGE SCALE GENOMIC DNA]</scope>
    <source>
        <strain evidence="3">PP-638</strain>
        <strain evidence="2">PP2-638</strain>
    </source>
</reference>
<reference evidence="1" key="2">
    <citation type="submission" date="2022-11" db="EMBL/GenBank/DDBJ databases">
        <title>Role of the vibriolysin VemA secreted by the emergent pathogen Vibrio europaeus in the colonization of Manila clam mucus.</title>
        <authorList>
            <person name="Martinez C."/>
            <person name="Rodriguez S."/>
            <person name="Vences A."/>
            <person name="Barja J.L."/>
            <person name="Toranzo A.E."/>
            <person name="Dubert J."/>
        </authorList>
    </citation>
    <scope>NUCLEOTIDE SEQUENCE</scope>
    <source>
        <strain evidence="1">3454</strain>
    </source>
</reference>
<sequence>MNKIFSLILLVGLIGCSQNQLVEDVNVAHNSCYSYSYGENGFEQDFDKAFEWCSIAAGKNEPSSLTLLAELYLAGNGTEKSALKARELYLKAAKQGHLHAQLMVFIVTSSYLYETSSDEDKVESLMYLKAASNSGYQKAIEVHNQFFGQKI</sequence>
<organism evidence="2 3">
    <name type="scientific">Vibrio europaeus</name>
    <dbReference type="NCBI Taxonomy" id="300876"/>
    <lineage>
        <taxon>Bacteria</taxon>
        <taxon>Pseudomonadati</taxon>
        <taxon>Pseudomonadota</taxon>
        <taxon>Gammaproteobacteria</taxon>
        <taxon>Vibrionales</taxon>
        <taxon>Vibrionaceae</taxon>
        <taxon>Vibrio</taxon>
        <taxon>Vibrio oreintalis group</taxon>
    </lineage>
</organism>
<dbReference type="OrthoDB" id="5886447at2"/>
<dbReference type="SMART" id="SM00671">
    <property type="entry name" value="SEL1"/>
    <property type="match status" value="2"/>
</dbReference>
<dbReference type="Proteomes" id="UP001150001">
    <property type="component" value="Unassembled WGS sequence"/>
</dbReference>
<dbReference type="InterPro" id="IPR006597">
    <property type="entry name" value="Sel1-like"/>
</dbReference>
<evidence type="ECO:0000313" key="1">
    <source>
        <dbReference type="EMBL" id="MDC5741865.1"/>
    </source>
</evidence>
<dbReference type="EMBL" id="JAPFIT010000018">
    <property type="protein sequence ID" value="MDC5741865.1"/>
    <property type="molecule type" value="Genomic_DNA"/>
</dbReference>
<accession>A0A178JE36</accession>
<dbReference type="InterPro" id="IPR011990">
    <property type="entry name" value="TPR-like_helical_dom_sf"/>
</dbReference>
<dbReference type="EMBL" id="LUAX01000001">
    <property type="protein sequence ID" value="OAN00434.1"/>
    <property type="molecule type" value="Genomic_DNA"/>
</dbReference>
<dbReference type="Proteomes" id="UP000094761">
    <property type="component" value="Unassembled WGS sequence"/>
</dbReference>
<dbReference type="PROSITE" id="PS51257">
    <property type="entry name" value="PROKAR_LIPOPROTEIN"/>
    <property type="match status" value="1"/>
</dbReference>
<dbReference type="AlphaFoldDB" id="A0A178JE36"/>
<dbReference type="PANTHER" id="PTHR11102:SF160">
    <property type="entry name" value="ERAD-ASSOCIATED E3 UBIQUITIN-PROTEIN LIGASE COMPONENT HRD3"/>
    <property type="match status" value="1"/>
</dbReference>
<dbReference type="Gene3D" id="1.25.40.10">
    <property type="entry name" value="Tetratricopeptide repeat domain"/>
    <property type="match status" value="1"/>
</dbReference>
<comment type="caution">
    <text evidence="2">The sequence shown here is derived from an EMBL/GenBank/DDBJ whole genome shotgun (WGS) entry which is preliminary data.</text>
</comment>
<dbReference type="GeneID" id="78074987"/>
<gene>
    <name evidence="2" type="ORF">AZ468_04730</name>
    <name evidence="1" type="ORF">OPW20_17465</name>
</gene>
<dbReference type="InterPro" id="IPR050767">
    <property type="entry name" value="Sel1_AlgK"/>
</dbReference>
<name>A0A178JE36_9VIBR</name>
<evidence type="ECO:0000313" key="2">
    <source>
        <dbReference type="EMBL" id="OAN00434.1"/>
    </source>
</evidence>
<evidence type="ECO:0000313" key="4">
    <source>
        <dbReference type="Proteomes" id="UP001150001"/>
    </source>
</evidence>